<dbReference type="PANTHER" id="PTHR46439">
    <property type="entry name" value="CYSTEINE-RICH MOTOR NEURON 1 PROTEIN"/>
    <property type="match status" value="1"/>
</dbReference>
<evidence type="ECO:0000256" key="1">
    <source>
        <dbReference type="SAM" id="SignalP"/>
    </source>
</evidence>
<dbReference type="EMBL" id="RQTK01000041">
    <property type="protein sequence ID" value="RUS90074.1"/>
    <property type="molecule type" value="Genomic_DNA"/>
</dbReference>
<dbReference type="GO" id="GO:0005886">
    <property type="term" value="C:plasma membrane"/>
    <property type="evidence" value="ECO:0007669"/>
    <property type="project" value="TreeGrafter"/>
</dbReference>
<gene>
    <name evidence="3" type="ORF">EGW08_002187</name>
</gene>
<dbReference type="AlphaFoldDB" id="A0A3S0ZZQ9"/>
<accession>A0A3S0ZZQ9</accession>
<dbReference type="PROSITE" id="PS50184">
    <property type="entry name" value="VWFC_2"/>
    <property type="match status" value="2"/>
</dbReference>
<dbReference type="SUPFAM" id="SSF57603">
    <property type="entry name" value="FnI-like domain"/>
    <property type="match status" value="2"/>
</dbReference>
<evidence type="ECO:0000313" key="4">
    <source>
        <dbReference type="Proteomes" id="UP000271974"/>
    </source>
</evidence>
<dbReference type="SMART" id="SM00214">
    <property type="entry name" value="VWC"/>
    <property type="match status" value="2"/>
</dbReference>
<dbReference type="Gene3D" id="6.20.200.20">
    <property type="match status" value="1"/>
</dbReference>
<comment type="caution">
    <text evidence="3">The sequence shown here is derived from an EMBL/GenBank/DDBJ whole genome shotgun (WGS) entry which is preliminary data.</text>
</comment>
<keyword evidence="1" id="KW-0732">Signal</keyword>
<feature type="chain" id="PRO_5018748999" description="VWFC domain-containing protein" evidence="1">
    <location>
        <begin position="25"/>
        <end position="165"/>
    </location>
</feature>
<keyword evidence="4" id="KW-1185">Reference proteome</keyword>
<feature type="domain" description="VWFC" evidence="2">
    <location>
        <begin position="38"/>
        <end position="101"/>
    </location>
</feature>
<dbReference type="OrthoDB" id="5976811at2759"/>
<dbReference type="InterPro" id="IPR052624">
    <property type="entry name" value="CRIM1"/>
</dbReference>
<dbReference type="PANTHER" id="PTHR46439:SF1">
    <property type="entry name" value="CYSTEINE-RICH MOTOR NEURON 1 PROTEIN"/>
    <property type="match status" value="1"/>
</dbReference>
<protein>
    <recommendedName>
        <fullName evidence="2">VWFC domain-containing protein</fullName>
    </recommendedName>
</protein>
<name>A0A3S0ZZQ9_ELYCH</name>
<proteinExistence type="predicted"/>
<dbReference type="Pfam" id="PF23334">
    <property type="entry name" value="VWC2L_2nd"/>
    <property type="match status" value="2"/>
</dbReference>
<organism evidence="3 4">
    <name type="scientific">Elysia chlorotica</name>
    <name type="common">Eastern emerald elysia</name>
    <name type="synonym">Sea slug</name>
    <dbReference type="NCBI Taxonomy" id="188477"/>
    <lineage>
        <taxon>Eukaryota</taxon>
        <taxon>Metazoa</taxon>
        <taxon>Spiralia</taxon>
        <taxon>Lophotrochozoa</taxon>
        <taxon>Mollusca</taxon>
        <taxon>Gastropoda</taxon>
        <taxon>Heterobranchia</taxon>
        <taxon>Euthyneura</taxon>
        <taxon>Panpulmonata</taxon>
        <taxon>Sacoglossa</taxon>
        <taxon>Placobranchoidea</taxon>
        <taxon>Plakobranchidae</taxon>
        <taxon>Elysia</taxon>
    </lineage>
</organism>
<feature type="non-terminal residue" evidence="3">
    <location>
        <position position="165"/>
    </location>
</feature>
<sequence length="165" mass="17994">MYLHRATLLLLLVAFTFTITLTLGAKAPKQRLKVNNKTGCVYKGKLRPPGAKFRPDPCTTCRCRKRTGVVHCVVKDCTLDRHCLEFSEVGGANTHCCPACVEVGCRHTDGKVYKQGEVIRNEPCVRCYCPLGGGEPVCDVTQCPLSECVDPEPVPGLCCHTCPNG</sequence>
<dbReference type="PROSITE" id="PS01208">
    <property type="entry name" value="VWFC_1"/>
    <property type="match status" value="2"/>
</dbReference>
<evidence type="ECO:0000259" key="2">
    <source>
        <dbReference type="PROSITE" id="PS50184"/>
    </source>
</evidence>
<feature type="domain" description="VWFC" evidence="2">
    <location>
        <begin position="103"/>
        <end position="163"/>
    </location>
</feature>
<feature type="signal peptide" evidence="1">
    <location>
        <begin position="1"/>
        <end position="24"/>
    </location>
</feature>
<dbReference type="InterPro" id="IPR001007">
    <property type="entry name" value="VWF_dom"/>
</dbReference>
<evidence type="ECO:0000313" key="3">
    <source>
        <dbReference type="EMBL" id="RUS90074.1"/>
    </source>
</evidence>
<dbReference type="Proteomes" id="UP000271974">
    <property type="component" value="Unassembled WGS sequence"/>
</dbReference>
<reference evidence="3 4" key="1">
    <citation type="submission" date="2019-01" db="EMBL/GenBank/DDBJ databases">
        <title>A draft genome assembly of the solar-powered sea slug Elysia chlorotica.</title>
        <authorList>
            <person name="Cai H."/>
            <person name="Li Q."/>
            <person name="Fang X."/>
            <person name="Li J."/>
            <person name="Curtis N.E."/>
            <person name="Altenburger A."/>
            <person name="Shibata T."/>
            <person name="Feng M."/>
            <person name="Maeda T."/>
            <person name="Schwartz J.A."/>
            <person name="Shigenobu S."/>
            <person name="Lundholm N."/>
            <person name="Nishiyama T."/>
            <person name="Yang H."/>
            <person name="Hasebe M."/>
            <person name="Li S."/>
            <person name="Pierce S.K."/>
            <person name="Wang J."/>
        </authorList>
    </citation>
    <scope>NUCLEOTIDE SEQUENCE [LARGE SCALE GENOMIC DNA]</scope>
    <source>
        <strain evidence="3">EC2010</strain>
        <tissue evidence="3">Whole organism of an adult</tissue>
    </source>
</reference>
<dbReference type="Gene3D" id="2.10.70.10">
    <property type="entry name" value="Complement Module, domain 1"/>
    <property type="match status" value="1"/>
</dbReference>